<evidence type="ECO:0000313" key="3">
    <source>
        <dbReference type="EMBL" id="VFJ73843.1"/>
    </source>
</evidence>
<proteinExistence type="predicted"/>
<sequence length="581" mass="65738">MHHPKPPIGFSHFPEVIRKGYYYVDKSLLVRAVLDSPARVLLLPRPRRFGKTLNLSLLRTFFERGRPEHAGLFQGLAITRAGEEYMAHQGRYPVVFLTLKDVKEENWESCLAKLKYEIAAEFKRHRADLLETDVLSASEKEDYESILSRKAEQVDYESSFKDLLTWLERAHGEQVVLLIDEYDTPIHAGYQYGYYQAAVRFMRNWLGGALKDHESLERGVLTGILRIAKESIFSGFNNLRVEDILEPGPFADKFGFTEAEVEKLLADCGLTDSLPDVREWYNGYRFGETTLYNPWSLVNFINDRTGGQRDGPPRPHWINTSENSLVFELIRDSGPAVGKGMEQLLRGGVVCSEIEDTLSLRDVGSREKSVWSLLLFSGYLKAVGQERWGEAILYQLQLPNREIRGFFLGVVNRVLEAHLEGSALRALFRALMAGNVTAFEEHLQTLVMNLLSFHDTGAGQGRKPEKRKPEAVYQSFVLGLLANLGEHYRIRSNIESGLGRADILMVPKTDGKGTGGKRGIVMEFKRLRKGEKMERQLNLALKQIQDKNYGSEMRAAGGPDILALAIVFDGKRLRVRAGADK</sequence>
<dbReference type="AlphaFoldDB" id="A0A450TU66"/>
<dbReference type="InterPro" id="IPR018631">
    <property type="entry name" value="AAA-ATPase-like_dom"/>
</dbReference>
<organism evidence="2">
    <name type="scientific">Candidatus Kentrum sp. FM</name>
    <dbReference type="NCBI Taxonomy" id="2126340"/>
    <lineage>
        <taxon>Bacteria</taxon>
        <taxon>Pseudomonadati</taxon>
        <taxon>Pseudomonadota</taxon>
        <taxon>Gammaproteobacteria</taxon>
        <taxon>Candidatus Kentrum</taxon>
    </lineage>
</organism>
<accession>A0A450TU66</accession>
<evidence type="ECO:0000313" key="4">
    <source>
        <dbReference type="EMBL" id="VFK20756.1"/>
    </source>
</evidence>
<name>A0A450TU66_9GAMM</name>
<feature type="domain" description="AAA-ATPase-like" evidence="1">
    <location>
        <begin position="7"/>
        <end position="233"/>
    </location>
</feature>
<dbReference type="Pfam" id="PF08011">
    <property type="entry name" value="PDDEXK_9"/>
    <property type="match status" value="1"/>
</dbReference>
<dbReference type="InterPro" id="IPR027417">
    <property type="entry name" value="P-loop_NTPase"/>
</dbReference>
<protein>
    <submittedName>
        <fullName evidence="2">PD-(D/E)XK nuclease superfamily protein</fullName>
    </submittedName>
</protein>
<evidence type="ECO:0000313" key="2">
    <source>
        <dbReference type="EMBL" id="VFJ72288.1"/>
    </source>
</evidence>
<dbReference type="InterPro" id="IPR012547">
    <property type="entry name" value="PDDEXK_9"/>
</dbReference>
<reference evidence="2" key="1">
    <citation type="submission" date="2019-02" db="EMBL/GenBank/DDBJ databases">
        <authorList>
            <person name="Gruber-Vodicka R. H."/>
            <person name="Seah K. B. B."/>
        </authorList>
    </citation>
    <scope>NUCLEOTIDE SEQUENCE</scope>
    <source>
        <strain evidence="3">BECK_BZ163</strain>
        <strain evidence="4">BECK_BZ164</strain>
        <strain evidence="2">BECK_BZ165</strain>
    </source>
</reference>
<dbReference type="Pfam" id="PF09820">
    <property type="entry name" value="AAA-ATPase_like"/>
    <property type="match status" value="1"/>
</dbReference>
<evidence type="ECO:0000259" key="1">
    <source>
        <dbReference type="Pfam" id="PF09820"/>
    </source>
</evidence>
<dbReference type="PANTHER" id="PTHR34825:SF1">
    <property type="entry name" value="AAA-ATPASE-LIKE DOMAIN-CONTAINING PROTEIN"/>
    <property type="match status" value="1"/>
</dbReference>
<dbReference type="PANTHER" id="PTHR34825">
    <property type="entry name" value="CONSERVED PROTEIN, WITH A WEAK D-GALACTARATE DEHYDRATASE/ALTRONATE HYDROLASE DOMAIN"/>
    <property type="match status" value="1"/>
</dbReference>
<dbReference type="EMBL" id="CAADFL010000724">
    <property type="protein sequence ID" value="VFK20756.1"/>
    <property type="molecule type" value="Genomic_DNA"/>
</dbReference>
<dbReference type="EMBL" id="CAADEZ010000743">
    <property type="protein sequence ID" value="VFJ73843.1"/>
    <property type="molecule type" value="Genomic_DNA"/>
</dbReference>
<gene>
    <name evidence="3" type="ORF">BECKFM1743A_GA0114220_107431</name>
    <name evidence="4" type="ORF">BECKFM1743B_GA0114221_107241</name>
    <name evidence="2" type="ORF">BECKFM1743C_GA0114222_106451</name>
</gene>
<dbReference type="EMBL" id="CAADFA010000645">
    <property type="protein sequence ID" value="VFJ72288.1"/>
    <property type="molecule type" value="Genomic_DNA"/>
</dbReference>
<dbReference type="Gene3D" id="3.40.50.300">
    <property type="entry name" value="P-loop containing nucleotide triphosphate hydrolases"/>
    <property type="match status" value="1"/>
</dbReference>